<keyword evidence="1" id="KW-1133">Transmembrane helix</keyword>
<dbReference type="GO" id="GO:0005796">
    <property type="term" value="C:Golgi lumen"/>
    <property type="evidence" value="ECO:0007669"/>
    <property type="project" value="TreeGrafter"/>
</dbReference>
<protein>
    <submittedName>
        <fullName evidence="3">Glutaredoxin</fullName>
    </submittedName>
</protein>
<evidence type="ECO:0000313" key="3">
    <source>
        <dbReference type="EMBL" id="RDX54847.1"/>
    </source>
</evidence>
<keyword evidence="1" id="KW-0472">Membrane</keyword>
<dbReference type="NCBIfam" id="TIGR02180">
    <property type="entry name" value="GRX_euk"/>
    <property type="match status" value="1"/>
</dbReference>
<accession>A0A371DQM4</accession>
<dbReference type="GO" id="GO:0034599">
    <property type="term" value="P:cellular response to oxidative stress"/>
    <property type="evidence" value="ECO:0007669"/>
    <property type="project" value="TreeGrafter"/>
</dbReference>
<dbReference type="PROSITE" id="PS51354">
    <property type="entry name" value="GLUTAREDOXIN_2"/>
    <property type="match status" value="1"/>
</dbReference>
<evidence type="ECO:0000256" key="1">
    <source>
        <dbReference type="SAM" id="Phobius"/>
    </source>
</evidence>
<dbReference type="OrthoDB" id="423313at2759"/>
<dbReference type="SUPFAM" id="SSF52833">
    <property type="entry name" value="Thioredoxin-like"/>
    <property type="match status" value="1"/>
</dbReference>
<dbReference type="InterPro" id="IPR036249">
    <property type="entry name" value="Thioredoxin-like_sf"/>
</dbReference>
<dbReference type="InterPro" id="IPR002109">
    <property type="entry name" value="Glutaredoxin"/>
</dbReference>
<dbReference type="InterPro" id="IPR011899">
    <property type="entry name" value="Glutaredoxin_euk/vir"/>
</dbReference>
<proteinExistence type="predicted"/>
<dbReference type="GO" id="GO:0015038">
    <property type="term" value="F:glutathione disulfide oxidoreductase activity"/>
    <property type="evidence" value="ECO:0007669"/>
    <property type="project" value="TreeGrafter"/>
</dbReference>
<dbReference type="PRINTS" id="PR00160">
    <property type="entry name" value="GLUTAREDOXIN"/>
</dbReference>
<dbReference type="GO" id="GO:0000324">
    <property type="term" value="C:fungal-type vacuole"/>
    <property type="evidence" value="ECO:0007669"/>
    <property type="project" value="TreeGrafter"/>
</dbReference>
<dbReference type="Gene3D" id="3.40.30.10">
    <property type="entry name" value="Glutaredoxin"/>
    <property type="match status" value="1"/>
</dbReference>
<keyword evidence="1" id="KW-0812">Transmembrane</keyword>
<dbReference type="AlphaFoldDB" id="A0A371DQM4"/>
<feature type="transmembrane region" description="Helical" evidence="1">
    <location>
        <begin position="20"/>
        <end position="39"/>
    </location>
</feature>
<sequence>MKRTTTPQWTGSPYRRRRILWVLILLTLGGIYYLSVYGAPSSTFLSLSESLKDWGYRFSPDSSGPGRVAQAKAQSDQSVQEAYAGQGAYADVREIDALLHFLTAHPQRRLDEDGGSIRVEGLGSVSVEVEKPIDLRVYAPDGKYDWEDHTKRVKDQYPLVVFSKTYCPYSRSAKTLLASYEIEPAPKIIELNVRSDGPQLQAILARLTDRSTVPNILLKGSSIGGSDDVHQMHEEHRLKRLLEEGGLTIKGAAAETA</sequence>
<name>A0A371DQM4_9APHY</name>
<dbReference type="STRING" id="139420.A0A371DQM4"/>
<dbReference type="CDD" id="cd03419">
    <property type="entry name" value="GRX_GRXh_1_2_like"/>
    <property type="match status" value="1"/>
</dbReference>
<dbReference type="InterPro" id="IPR014025">
    <property type="entry name" value="Glutaredoxin_subgr"/>
</dbReference>
<gene>
    <name evidence="3" type="ORF">OH76DRAFT_1372251</name>
</gene>
<feature type="domain" description="Glutaredoxin" evidence="2">
    <location>
        <begin position="160"/>
        <end position="222"/>
    </location>
</feature>
<dbReference type="GO" id="GO:0005801">
    <property type="term" value="C:cis-Golgi network"/>
    <property type="evidence" value="ECO:0007669"/>
    <property type="project" value="TreeGrafter"/>
</dbReference>
<dbReference type="EMBL" id="KZ857383">
    <property type="protein sequence ID" value="RDX54847.1"/>
    <property type="molecule type" value="Genomic_DNA"/>
</dbReference>
<dbReference type="Proteomes" id="UP000256964">
    <property type="component" value="Unassembled WGS sequence"/>
</dbReference>
<dbReference type="Pfam" id="PF00462">
    <property type="entry name" value="Glutaredoxin"/>
    <property type="match status" value="1"/>
</dbReference>
<evidence type="ECO:0000259" key="2">
    <source>
        <dbReference type="Pfam" id="PF00462"/>
    </source>
</evidence>
<evidence type="ECO:0000313" key="4">
    <source>
        <dbReference type="Proteomes" id="UP000256964"/>
    </source>
</evidence>
<dbReference type="PANTHER" id="PTHR45694">
    <property type="entry name" value="GLUTAREDOXIN 2"/>
    <property type="match status" value="1"/>
</dbReference>
<keyword evidence="4" id="KW-1185">Reference proteome</keyword>
<reference evidence="3 4" key="1">
    <citation type="journal article" date="2018" name="Biotechnol. Biofuels">
        <title>Integrative visual omics of the white-rot fungus Polyporus brumalis exposes the biotechnological potential of its oxidative enzymes for delignifying raw plant biomass.</title>
        <authorList>
            <person name="Miyauchi S."/>
            <person name="Rancon A."/>
            <person name="Drula E."/>
            <person name="Hage H."/>
            <person name="Chaduli D."/>
            <person name="Favel A."/>
            <person name="Grisel S."/>
            <person name="Henrissat B."/>
            <person name="Herpoel-Gimbert I."/>
            <person name="Ruiz-Duenas F.J."/>
            <person name="Chevret D."/>
            <person name="Hainaut M."/>
            <person name="Lin J."/>
            <person name="Wang M."/>
            <person name="Pangilinan J."/>
            <person name="Lipzen A."/>
            <person name="Lesage-Meessen L."/>
            <person name="Navarro D."/>
            <person name="Riley R."/>
            <person name="Grigoriev I.V."/>
            <person name="Zhou S."/>
            <person name="Raouche S."/>
            <person name="Rosso M.N."/>
        </authorList>
    </citation>
    <scope>NUCLEOTIDE SEQUENCE [LARGE SCALE GENOMIC DNA]</scope>
    <source>
        <strain evidence="3 4">BRFM 1820</strain>
    </source>
</reference>
<organism evidence="3 4">
    <name type="scientific">Lentinus brumalis</name>
    <dbReference type="NCBI Taxonomy" id="2498619"/>
    <lineage>
        <taxon>Eukaryota</taxon>
        <taxon>Fungi</taxon>
        <taxon>Dikarya</taxon>
        <taxon>Basidiomycota</taxon>
        <taxon>Agaricomycotina</taxon>
        <taxon>Agaricomycetes</taxon>
        <taxon>Polyporales</taxon>
        <taxon>Polyporaceae</taxon>
        <taxon>Lentinus</taxon>
    </lineage>
</organism>
<dbReference type="PANTHER" id="PTHR45694:SF5">
    <property type="entry name" value="GLUTAREDOXIN 2"/>
    <property type="match status" value="1"/>
</dbReference>